<comment type="catalytic activity">
    <reaction evidence="10">
        <text>glycyl-[formate C-acetyltransferase] + reduced [flavodoxin] + S-adenosyl-L-methionine = glycin-2-yl radical-[formate C-acetyltransferase] + semiquinone [flavodoxin] + 5'-deoxyadenosine + L-methionine + H(+)</text>
        <dbReference type="Rhea" id="RHEA:19225"/>
        <dbReference type="Rhea" id="RHEA-COMP:10622"/>
        <dbReference type="Rhea" id="RHEA-COMP:12190"/>
        <dbReference type="Rhea" id="RHEA-COMP:12191"/>
        <dbReference type="Rhea" id="RHEA-COMP:14480"/>
        <dbReference type="ChEBI" id="CHEBI:15378"/>
        <dbReference type="ChEBI" id="CHEBI:17319"/>
        <dbReference type="ChEBI" id="CHEBI:29947"/>
        <dbReference type="ChEBI" id="CHEBI:32722"/>
        <dbReference type="ChEBI" id="CHEBI:57618"/>
        <dbReference type="ChEBI" id="CHEBI:57844"/>
        <dbReference type="ChEBI" id="CHEBI:59789"/>
        <dbReference type="ChEBI" id="CHEBI:140311"/>
        <dbReference type="EC" id="1.97.1.4"/>
    </reaction>
</comment>
<evidence type="ECO:0000256" key="6">
    <source>
        <dbReference type="ARBA" id="ARBA00022723"/>
    </source>
</evidence>
<dbReference type="PROSITE" id="PS01087">
    <property type="entry name" value="RADICAL_ACTIVATING"/>
    <property type="match status" value="1"/>
</dbReference>
<evidence type="ECO:0000256" key="3">
    <source>
        <dbReference type="ARBA" id="ARBA00022485"/>
    </source>
</evidence>
<keyword evidence="8 10" id="KW-0408">Iron</keyword>
<evidence type="ECO:0000256" key="1">
    <source>
        <dbReference type="ARBA" id="ARBA00002918"/>
    </source>
</evidence>
<keyword evidence="4" id="KW-0119">Carbohydrate metabolism</keyword>
<organism evidence="12 13">
    <name type="scientific">Rhodoferax ferrireducens</name>
    <dbReference type="NCBI Taxonomy" id="192843"/>
    <lineage>
        <taxon>Bacteria</taxon>
        <taxon>Pseudomonadati</taxon>
        <taxon>Pseudomonadota</taxon>
        <taxon>Betaproteobacteria</taxon>
        <taxon>Burkholderiales</taxon>
        <taxon>Comamonadaceae</taxon>
        <taxon>Rhodoferax</taxon>
    </lineage>
</organism>
<dbReference type="InterPro" id="IPR007197">
    <property type="entry name" value="rSAM"/>
</dbReference>
<keyword evidence="12" id="KW-0670">Pyruvate</keyword>
<dbReference type="CDD" id="cd01335">
    <property type="entry name" value="Radical_SAM"/>
    <property type="match status" value="1"/>
</dbReference>
<proteinExistence type="inferred from homology"/>
<keyword evidence="10" id="KW-0963">Cytoplasm</keyword>
<evidence type="ECO:0000256" key="4">
    <source>
        <dbReference type="ARBA" id="ARBA00022526"/>
    </source>
</evidence>
<dbReference type="GO" id="GO:0016829">
    <property type="term" value="F:lyase activity"/>
    <property type="evidence" value="ECO:0007669"/>
    <property type="project" value="UniProtKB-KW"/>
</dbReference>
<evidence type="ECO:0000256" key="7">
    <source>
        <dbReference type="ARBA" id="ARBA00023002"/>
    </source>
</evidence>
<evidence type="ECO:0000256" key="8">
    <source>
        <dbReference type="ARBA" id="ARBA00023004"/>
    </source>
</evidence>
<dbReference type="Proteomes" id="UP000192505">
    <property type="component" value="Unassembled WGS sequence"/>
</dbReference>
<dbReference type="InterPro" id="IPR012838">
    <property type="entry name" value="PFL1_activating"/>
</dbReference>
<protein>
    <recommendedName>
        <fullName evidence="10">Pyruvate formate-lyase-activating enzyme</fullName>
        <ecNumber evidence="10">1.97.1.4</ecNumber>
    </recommendedName>
</protein>
<accession>A0A1W9KSD8</accession>
<evidence type="ECO:0000259" key="11">
    <source>
        <dbReference type="PROSITE" id="PS51918"/>
    </source>
</evidence>
<dbReference type="InterPro" id="IPR034457">
    <property type="entry name" value="Organic_radical-activating"/>
</dbReference>
<dbReference type="InterPro" id="IPR013785">
    <property type="entry name" value="Aldolase_TIM"/>
</dbReference>
<keyword evidence="3 10" id="KW-0004">4Fe-4S</keyword>
<dbReference type="SFLD" id="SFLDG01066">
    <property type="entry name" value="organic_radical-activating_enz"/>
    <property type="match status" value="1"/>
</dbReference>
<keyword evidence="7 10" id="KW-0560">Oxidoreductase</keyword>
<dbReference type="PANTHER" id="PTHR30352:SF5">
    <property type="entry name" value="PYRUVATE FORMATE-LYASE 1-ACTIVATING ENZYME"/>
    <property type="match status" value="1"/>
</dbReference>
<dbReference type="AlphaFoldDB" id="A0A1W9KSD8"/>
<dbReference type="SUPFAM" id="SSF102114">
    <property type="entry name" value="Radical SAM enzymes"/>
    <property type="match status" value="1"/>
</dbReference>
<dbReference type="GO" id="GO:0005737">
    <property type="term" value="C:cytoplasm"/>
    <property type="evidence" value="ECO:0007669"/>
    <property type="project" value="UniProtKB-SubCell"/>
</dbReference>
<dbReference type="InterPro" id="IPR058240">
    <property type="entry name" value="rSAM_sf"/>
</dbReference>
<comment type="function">
    <text evidence="1">Activation of pyruvate formate-lyase 1 under anaerobic conditions by generation of an organic free radical, using S-adenosylmethionine and reduced flavodoxin as cosubstrates to produce 5'-deoxy-adenosine.</text>
</comment>
<keyword evidence="12" id="KW-0456">Lyase</keyword>
<keyword evidence="9 10" id="KW-0411">Iron-sulfur</keyword>
<dbReference type="GO" id="GO:0006006">
    <property type="term" value="P:glucose metabolic process"/>
    <property type="evidence" value="ECO:0007669"/>
    <property type="project" value="UniProtKB-KW"/>
</dbReference>
<dbReference type="SFLD" id="SFLDS00029">
    <property type="entry name" value="Radical_SAM"/>
    <property type="match status" value="1"/>
</dbReference>
<dbReference type="PIRSF" id="PIRSF000371">
    <property type="entry name" value="PFL_act_enz"/>
    <property type="match status" value="1"/>
</dbReference>
<dbReference type="PANTHER" id="PTHR30352">
    <property type="entry name" value="PYRUVATE FORMATE-LYASE-ACTIVATING ENZYME"/>
    <property type="match status" value="1"/>
</dbReference>
<dbReference type="Gene3D" id="3.20.20.70">
    <property type="entry name" value="Aldolase class I"/>
    <property type="match status" value="1"/>
</dbReference>
<evidence type="ECO:0000313" key="12">
    <source>
        <dbReference type="EMBL" id="OQW87204.1"/>
    </source>
</evidence>
<dbReference type="GO" id="GO:0043365">
    <property type="term" value="F:[formate-C-acetyltransferase]-activating enzyme activity"/>
    <property type="evidence" value="ECO:0007669"/>
    <property type="project" value="UniProtKB-UniRule"/>
</dbReference>
<evidence type="ECO:0000256" key="2">
    <source>
        <dbReference type="ARBA" id="ARBA00009777"/>
    </source>
</evidence>
<name>A0A1W9KSD8_9BURK</name>
<comment type="caution">
    <text evidence="12">The sequence shown here is derived from an EMBL/GenBank/DDBJ whole genome shotgun (WGS) entry which is preliminary data.</text>
</comment>
<dbReference type="SFLD" id="SFLDG01067">
    <property type="entry name" value="SPASM/twitch_domain_containing"/>
    <property type="match status" value="1"/>
</dbReference>
<evidence type="ECO:0000256" key="10">
    <source>
        <dbReference type="RuleBase" id="RU362053"/>
    </source>
</evidence>
<dbReference type="Pfam" id="PF04055">
    <property type="entry name" value="Radical_SAM"/>
    <property type="match status" value="1"/>
</dbReference>
<feature type="domain" description="Radical SAM core" evidence="11">
    <location>
        <begin position="27"/>
        <end position="252"/>
    </location>
</feature>
<comment type="cofactor">
    <cofactor evidence="10">
        <name>[4Fe-4S] cluster</name>
        <dbReference type="ChEBI" id="CHEBI:49883"/>
    </cofactor>
    <text evidence="10">Binds 1 [4Fe-4S] cluster. The cluster is coordinated with 3 cysteines and an exchangeable S-adenosyl-L-methionine.</text>
</comment>
<comment type="subcellular location">
    <subcellularLocation>
        <location evidence="10">Cytoplasm</location>
    </subcellularLocation>
</comment>
<dbReference type="PROSITE" id="PS51918">
    <property type="entry name" value="RADICAL_SAM"/>
    <property type="match status" value="1"/>
</dbReference>
<dbReference type="InterPro" id="IPR012839">
    <property type="entry name" value="Organic_radical_activase"/>
</dbReference>
<dbReference type="NCBIfam" id="TIGR02493">
    <property type="entry name" value="PFLA"/>
    <property type="match status" value="1"/>
</dbReference>
<dbReference type="GO" id="GO:0051539">
    <property type="term" value="F:4 iron, 4 sulfur cluster binding"/>
    <property type="evidence" value="ECO:0007669"/>
    <property type="project" value="UniProtKB-UniRule"/>
</dbReference>
<keyword evidence="6 10" id="KW-0479">Metal-binding</keyword>
<reference evidence="12 13" key="1">
    <citation type="submission" date="2017-01" db="EMBL/GenBank/DDBJ databases">
        <title>Novel large sulfur bacteria in the metagenomes of groundwater-fed chemosynthetic microbial mats in the Lake Huron basin.</title>
        <authorList>
            <person name="Sharrar A.M."/>
            <person name="Flood B.E."/>
            <person name="Bailey J.V."/>
            <person name="Jones D.S."/>
            <person name="Biddanda B."/>
            <person name="Ruberg S.A."/>
            <person name="Marcus D.N."/>
            <person name="Dick G.J."/>
        </authorList>
    </citation>
    <scope>NUCLEOTIDE SEQUENCE [LARGE SCALE GENOMIC DNA]</scope>
    <source>
        <strain evidence="12">A7</strain>
    </source>
</reference>
<evidence type="ECO:0000256" key="5">
    <source>
        <dbReference type="ARBA" id="ARBA00022691"/>
    </source>
</evidence>
<sequence length="255" mass="28244">MAAIPVVAADAPPLTGRIHSLESGGMVDGPGIRFVVFTQGCPLRCLYCHNPDAQQTCDGREMTVDALMTEISKYRSYMKFTGGGVTITGGEPLMQRDFVSEVLRRCQALGIHTTLDTSGFAHQSVAAHVLEHVDLAMLCIKAFDEDTHTRLTGVPREPSLRFAEYLHSINKKTWIRFVLLPGYTDSVANVEGLAKFLAPMSNIEKVEILPFHKMGEFKWERLGLDYELKDTPSPTPAQVQAVVAIFRQHNLTVDL</sequence>
<dbReference type="GO" id="GO:0046872">
    <property type="term" value="F:metal ion binding"/>
    <property type="evidence" value="ECO:0007669"/>
    <property type="project" value="UniProtKB-UniRule"/>
</dbReference>
<keyword evidence="4" id="KW-0313">Glucose metabolism</keyword>
<dbReference type="EMBL" id="MTEI01000010">
    <property type="protein sequence ID" value="OQW87204.1"/>
    <property type="molecule type" value="Genomic_DNA"/>
</dbReference>
<evidence type="ECO:0000313" key="13">
    <source>
        <dbReference type="Proteomes" id="UP000192505"/>
    </source>
</evidence>
<keyword evidence="5 10" id="KW-0949">S-adenosyl-L-methionine</keyword>
<evidence type="ECO:0000256" key="9">
    <source>
        <dbReference type="ARBA" id="ARBA00023014"/>
    </source>
</evidence>
<dbReference type="InterPro" id="IPR001989">
    <property type="entry name" value="Radical_activat_CS"/>
</dbReference>
<gene>
    <name evidence="12" type="ORF">BWK72_14315</name>
</gene>
<dbReference type="EC" id="1.97.1.4" evidence="10"/>
<comment type="function">
    <text evidence="10">Activation of pyruvate formate-lyase under anaerobic conditions by generation of an organic free radical, using S-adenosylmethionine and reduced flavodoxin as cosubstrates to produce 5'-deoxy-adenosine.</text>
</comment>
<comment type="similarity">
    <text evidence="2 10">Belongs to the organic radical-activating enzymes family.</text>
</comment>